<keyword evidence="1" id="KW-1133">Transmembrane helix</keyword>
<keyword evidence="1" id="KW-0472">Membrane</keyword>
<proteinExistence type="predicted"/>
<reference evidence="2 3" key="1">
    <citation type="journal article" date="2018" name="Nat. Ecol. Evol.">
        <title>Pezizomycetes genomes reveal the molecular basis of ectomycorrhizal truffle lifestyle.</title>
        <authorList>
            <person name="Murat C."/>
            <person name="Payen T."/>
            <person name="Noel B."/>
            <person name="Kuo A."/>
            <person name="Morin E."/>
            <person name="Chen J."/>
            <person name="Kohler A."/>
            <person name="Krizsan K."/>
            <person name="Balestrini R."/>
            <person name="Da Silva C."/>
            <person name="Montanini B."/>
            <person name="Hainaut M."/>
            <person name="Levati E."/>
            <person name="Barry K.W."/>
            <person name="Belfiori B."/>
            <person name="Cichocki N."/>
            <person name="Clum A."/>
            <person name="Dockter R.B."/>
            <person name="Fauchery L."/>
            <person name="Guy J."/>
            <person name="Iotti M."/>
            <person name="Le Tacon F."/>
            <person name="Lindquist E.A."/>
            <person name="Lipzen A."/>
            <person name="Malagnac F."/>
            <person name="Mello A."/>
            <person name="Molinier V."/>
            <person name="Miyauchi S."/>
            <person name="Poulain J."/>
            <person name="Riccioni C."/>
            <person name="Rubini A."/>
            <person name="Sitrit Y."/>
            <person name="Splivallo R."/>
            <person name="Traeger S."/>
            <person name="Wang M."/>
            <person name="Zifcakova L."/>
            <person name="Wipf D."/>
            <person name="Zambonelli A."/>
            <person name="Paolocci F."/>
            <person name="Nowrousian M."/>
            <person name="Ottonello S."/>
            <person name="Baldrian P."/>
            <person name="Spatafora J.W."/>
            <person name="Henrissat B."/>
            <person name="Nagy L.G."/>
            <person name="Aury J.M."/>
            <person name="Wincker P."/>
            <person name="Grigoriev I.V."/>
            <person name="Bonfante P."/>
            <person name="Martin F.M."/>
        </authorList>
    </citation>
    <scope>NUCLEOTIDE SEQUENCE [LARGE SCALE GENOMIC DNA]</scope>
    <source>
        <strain evidence="2 3">120613-1</strain>
    </source>
</reference>
<evidence type="ECO:0000256" key="1">
    <source>
        <dbReference type="SAM" id="Phobius"/>
    </source>
</evidence>
<evidence type="ECO:0000313" key="2">
    <source>
        <dbReference type="EMBL" id="RPA95412.1"/>
    </source>
</evidence>
<keyword evidence="1" id="KW-0812">Transmembrane</keyword>
<dbReference type="EMBL" id="ML120426">
    <property type="protein sequence ID" value="RPA95412.1"/>
    <property type="molecule type" value="Genomic_DNA"/>
</dbReference>
<gene>
    <name evidence="2" type="ORF">L873DRAFT_1812917</name>
</gene>
<evidence type="ECO:0000313" key="3">
    <source>
        <dbReference type="Proteomes" id="UP000276215"/>
    </source>
</evidence>
<accession>A0A3N4JAV9</accession>
<dbReference type="Proteomes" id="UP000276215">
    <property type="component" value="Unassembled WGS sequence"/>
</dbReference>
<organism evidence="2 3">
    <name type="scientific">Choiromyces venosus 120613-1</name>
    <dbReference type="NCBI Taxonomy" id="1336337"/>
    <lineage>
        <taxon>Eukaryota</taxon>
        <taxon>Fungi</taxon>
        <taxon>Dikarya</taxon>
        <taxon>Ascomycota</taxon>
        <taxon>Pezizomycotina</taxon>
        <taxon>Pezizomycetes</taxon>
        <taxon>Pezizales</taxon>
        <taxon>Tuberaceae</taxon>
        <taxon>Choiromyces</taxon>
    </lineage>
</organism>
<sequence>MTWLVEELHHMPFIQDFLSIYLPTYAGSFSYALVYRGNFSDKRTSLIDYNMALHLKGKPASWKLELLALTPRGKIITSELRHSCP</sequence>
<dbReference type="AlphaFoldDB" id="A0A3N4JAV9"/>
<feature type="transmembrane region" description="Helical" evidence="1">
    <location>
        <begin position="12"/>
        <end position="34"/>
    </location>
</feature>
<name>A0A3N4JAV9_9PEZI</name>
<protein>
    <submittedName>
        <fullName evidence="2">Uncharacterized protein</fullName>
    </submittedName>
</protein>
<keyword evidence="3" id="KW-1185">Reference proteome</keyword>